<dbReference type="GO" id="GO:0005524">
    <property type="term" value="F:ATP binding"/>
    <property type="evidence" value="ECO:0007669"/>
    <property type="project" value="UniProtKB-UniRule"/>
</dbReference>
<evidence type="ECO:0000256" key="4">
    <source>
        <dbReference type="ARBA" id="ARBA00022741"/>
    </source>
</evidence>
<dbReference type="PROSITE" id="PS51456">
    <property type="entry name" value="MYOSIN_MOTOR"/>
    <property type="match status" value="1"/>
</dbReference>
<dbReference type="GO" id="GO:0005886">
    <property type="term" value="C:plasma membrane"/>
    <property type="evidence" value="ECO:0007669"/>
    <property type="project" value="TreeGrafter"/>
</dbReference>
<feature type="domain" description="Myosin motor" evidence="11">
    <location>
        <begin position="29"/>
        <end position="704"/>
    </location>
</feature>
<dbReference type="GO" id="GO:0016459">
    <property type="term" value="C:myosin complex"/>
    <property type="evidence" value="ECO:0007669"/>
    <property type="project" value="UniProtKB-KW"/>
</dbReference>
<feature type="region of interest" description="Actin-binding" evidence="9">
    <location>
        <begin position="581"/>
        <end position="603"/>
    </location>
</feature>
<evidence type="ECO:0000256" key="1">
    <source>
        <dbReference type="ARBA" id="ARBA00004544"/>
    </source>
</evidence>
<evidence type="ECO:0000256" key="8">
    <source>
        <dbReference type="ARBA" id="ARBA00023203"/>
    </source>
</evidence>
<dbReference type="Ensembl" id="ENSACLT00000058657.1">
    <property type="protein sequence ID" value="ENSACLP00000065742.1"/>
    <property type="gene ID" value="ENSACLG00000011727.2"/>
</dbReference>
<dbReference type="Pfam" id="PF00063">
    <property type="entry name" value="Myosin_head"/>
    <property type="match status" value="1"/>
</dbReference>
<reference evidence="13" key="1">
    <citation type="submission" date="2018-05" db="EMBL/GenBank/DDBJ databases">
        <authorList>
            <person name="Datahose"/>
        </authorList>
    </citation>
    <scope>NUCLEOTIDE SEQUENCE</scope>
</reference>
<proteinExistence type="inferred from homology"/>
<dbReference type="InterPro" id="IPR001609">
    <property type="entry name" value="Myosin_head_motor_dom-like"/>
</dbReference>
<keyword evidence="3" id="KW-0677">Repeat</keyword>
<dbReference type="GeneTree" id="ENSGT00940000166539"/>
<keyword evidence="8 9" id="KW-0009">Actin-binding</keyword>
<dbReference type="FunFam" id="1.20.58.530:FF:000004">
    <property type="entry name" value="Unconventional myosin ID"/>
    <property type="match status" value="1"/>
</dbReference>
<dbReference type="GO" id="GO:0051015">
    <property type="term" value="F:actin filament binding"/>
    <property type="evidence" value="ECO:0007669"/>
    <property type="project" value="TreeGrafter"/>
</dbReference>
<dbReference type="InterPro" id="IPR010926">
    <property type="entry name" value="Myosin_TH1"/>
</dbReference>
<evidence type="ECO:0000256" key="10">
    <source>
        <dbReference type="SAM" id="Phobius"/>
    </source>
</evidence>
<keyword evidence="7 9" id="KW-0505">Motor protein</keyword>
<evidence type="ECO:0000313" key="14">
    <source>
        <dbReference type="Proteomes" id="UP000265100"/>
    </source>
</evidence>
<dbReference type="FunFam" id="1.10.10.820:FF:000001">
    <property type="entry name" value="Myosin heavy chain"/>
    <property type="match status" value="1"/>
</dbReference>
<evidence type="ECO:0000256" key="5">
    <source>
        <dbReference type="ARBA" id="ARBA00022840"/>
    </source>
</evidence>
<dbReference type="CDD" id="cd01378">
    <property type="entry name" value="MYSc_Myo1"/>
    <property type="match status" value="1"/>
</dbReference>
<dbReference type="PRINTS" id="PR00193">
    <property type="entry name" value="MYOSINHEAVY"/>
</dbReference>
<dbReference type="SUPFAM" id="SSF52540">
    <property type="entry name" value="P-loop containing nucleoside triphosphate hydrolases"/>
    <property type="match status" value="1"/>
</dbReference>
<dbReference type="GO" id="GO:0006897">
    <property type="term" value="P:endocytosis"/>
    <property type="evidence" value="ECO:0007669"/>
    <property type="project" value="TreeGrafter"/>
</dbReference>
<dbReference type="GO" id="GO:0007015">
    <property type="term" value="P:actin filament organization"/>
    <property type="evidence" value="ECO:0007669"/>
    <property type="project" value="TreeGrafter"/>
</dbReference>
<feature type="domain" description="TH1" evidence="12">
    <location>
        <begin position="798"/>
        <end position="980"/>
    </location>
</feature>
<dbReference type="FunFam" id="3.40.850.10:FF:000101">
    <property type="entry name" value="Slow myosin heavy chain 2"/>
    <property type="match status" value="1"/>
</dbReference>
<keyword evidence="10" id="KW-0472">Membrane</keyword>
<dbReference type="Gene3D" id="1.20.58.530">
    <property type="match status" value="1"/>
</dbReference>
<evidence type="ECO:0000256" key="9">
    <source>
        <dbReference type="PROSITE-ProRule" id="PRU00782"/>
    </source>
</evidence>
<dbReference type="InterPro" id="IPR036961">
    <property type="entry name" value="Kinesin_motor_dom_sf"/>
</dbReference>
<protein>
    <recommendedName>
        <fullName evidence="15">Myosin Ic, paralog b</fullName>
    </recommendedName>
</protein>
<keyword evidence="10" id="KW-1133">Transmembrane helix</keyword>
<keyword evidence="14" id="KW-1185">Reference proteome</keyword>
<comment type="similarity">
    <text evidence="2 9">Belongs to the TRAFAC class myosin-kinesin ATPase superfamily. Myosin family.</text>
</comment>
<dbReference type="Proteomes" id="UP000265100">
    <property type="component" value="Chromosome 10"/>
</dbReference>
<evidence type="ECO:0008006" key="15">
    <source>
        <dbReference type="Google" id="ProtNLM"/>
    </source>
</evidence>
<name>A0AAX7UAB5_ASTCA</name>
<evidence type="ECO:0000256" key="7">
    <source>
        <dbReference type="ARBA" id="ARBA00023175"/>
    </source>
</evidence>
<keyword evidence="6 9" id="KW-0518">Myosin</keyword>
<reference evidence="13" key="3">
    <citation type="submission" date="2025-09" db="UniProtKB">
        <authorList>
            <consortium name="Ensembl"/>
        </authorList>
    </citation>
    <scope>IDENTIFICATION</scope>
</reference>
<dbReference type="Gene3D" id="3.40.850.10">
    <property type="entry name" value="Kinesin motor domain"/>
    <property type="match status" value="1"/>
</dbReference>
<dbReference type="InterPro" id="IPR036072">
    <property type="entry name" value="MYSc_Myo1"/>
</dbReference>
<dbReference type="GO" id="GO:0005938">
    <property type="term" value="C:cell cortex"/>
    <property type="evidence" value="ECO:0007669"/>
    <property type="project" value="UniProtKB-SubCell"/>
</dbReference>
<evidence type="ECO:0000259" key="11">
    <source>
        <dbReference type="PROSITE" id="PS51456"/>
    </source>
</evidence>
<organism evidence="13 14">
    <name type="scientific">Astatotilapia calliptera</name>
    <name type="common">Eastern happy</name>
    <name type="synonym">Chromis callipterus</name>
    <dbReference type="NCBI Taxonomy" id="8154"/>
    <lineage>
        <taxon>Eukaryota</taxon>
        <taxon>Metazoa</taxon>
        <taxon>Chordata</taxon>
        <taxon>Craniata</taxon>
        <taxon>Vertebrata</taxon>
        <taxon>Euteleostomi</taxon>
        <taxon>Actinopterygii</taxon>
        <taxon>Neopterygii</taxon>
        <taxon>Teleostei</taxon>
        <taxon>Neoteleostei</taxon>
        <taxon>Acanthomorphata</taxon>
        <taxon>Ovalentaria</taxon>
        <taxon>Cichlomorphae</taxon>
        <taxon>Cichliformes</taxon>
        <taxon>Cichlidae</taxon>
        <taxon>African cichlids</taxon>
        <taxon>Pseudocrenilabrinae</taxon>
        <taxon>Haplochromini</taxon>
        <taxon>Astatotilapia</taxon>
    </lineage>
</organism>
<dbReference type="Gene3D" id="1.10.10.820">
    <property type="match status" value="1"/>
</dbReference>
<feature type="transmembrane region" description="Helical" evidence="10">
    <location>
        <begin position="708"/>
        <end position="732"/>
    </location>
</feature>
<accession>A0AAX7UAB5</accession>
<dbReference type="AlphaFoldDB" id="A0AAX7UAB5"/>
<comment type="subcellular location">
    <subcellularLocation>
        <location evidence="1">Cytoplasm</location>
        <location evidence="1">Cell cortex</location>
    </subcellularLocation>
</comment>
<evidence type="ECO:0000256" key="6">
    <source>
        <dbReference type="ARBA" id="ARBA00023123"/>
    </source>
</evidence>
<dbReference type="PANTHER" id="PTHR13140:SF862">
    <property type="entry name" value="UNCONVENTIONAL MYOSIN-IC"/>
    <property type="match status" value="1"/>
</dbReference>
<dbReference type="GO" id="GO:0030048">
    <property type="term" value="P:actin filament-based movement"/>
    <property type="evidence" value="ECO:0007669"/>
    <property type="project" value="TreeGrafter"/>
</dbReference>
<sequence length="982" mass="113138">MRYQAREVDIEGRVRLVMEGALTARDRVGVQDFVLLENYNSEAAFIENLRRRFRENLIYTYIGSVLVSMNPYKELEIYSKQQMDRYRGVSFYEISPHIYALSDNTYRAMRTERKDQCILISGESGAGKTEASKKILLYYAVTCPTNDHMAALGDRLLQSNPVLEAFGNAKTLRNDNSSRFGKYMDVQFDFRGAPVGGHILNYLLEKSRVVHQNHGERNFHIFYQLLDGGEDDQLNTLNLERNPQNYRYLVKGNCPRVSSISDKNNWKVVMKALPVIGFTEEEKLLNIIASVLHLGNTQFGEGEEGETYITTEISNLARLLGVDGSALREALTHKKLTAKGEEMITPLNFEQAEAARDALAKAVYGRTFTWLVEKINQSLALKVHKGSSVIGLLDIYGFEVLQHNSFEQFCINYCNEKLQQLFIELTLRSEQEEYETEGIAWETVQYFDNKIICDLIEEKHKGIISILDEECLRPGETCDVSFLEKLEDTVGGHPHFVTHKLANGKTRRVMSREEFRLLHYAGEVNYNVNGFLDKNNDLLNRNLKEVMCQSDNQILSHCFRREEVIDQKRPEMAATQFKNSLMKLTEILRSKEPSYVRCIKPNDAKQPGRFDEVLVRHQVKYLGLMENLRVRRAGFAYRRRFEAFLQRYKPLCPETWPNWHGRLADGVLTLVKHLGYKDEEYKLGRSKIFIRFPKTLFNTEDALEAKKAVLVFIRACVYIYIVIVIQSGWRGMKARRRAKRRRQAADLIRRFIKGFIYRHGEYGPENDYFLDHVRYSFLKNLRKNLPKSVLDKSWPTPPPSLDEMMQKVVASEIFKDQKDSYPQSVGKLFLDSSNASPCPFQYGVSVIKYDKRGFKPRPRQLLLTNTFAVLVDKTKIKQRIDYTALRDIALSSLSDGMCVLHITREDNKQKGDLLLHCSHSIELVTKLAMMANKTSNVNINPGSIQFTVARGKEGIIDFVRGAELKVTKGRRGHLLVVSQRLL</sequence>
<dbReference type="Gene3D" id="1.20.5.4820">
    <property type="match status" value="1"/>
</dbReference>
<evidence type="ECO:0000256" key="2">
    <source>
        <dbReference type="ARBA" id="ARBA00008314"/>
    </source>
</evidence>
<keyword evidence="10" id="KW-0812">Transmembrane</keyword>
<dbReference type="PANTHER" id="PTHR13140">
    <property type="entry name" value="MYOSIN"/>
    <property type="match status" value="1"/>
</dbReference>
<dbReference type="PROSITE" id="PS51757">
    <property type="entry name" value="TH1"/>
    <property type="match status" value="1"/>
</dbReference>
<dbReference type="PROSITE" id="PS50096">
    <property type="entry name" value="IQ"/>
    <property type="match status" value="1"/>
</dbReference>
<evidence type="ECO:0000256" key="3">
    <source>
        <dbReference type="ARBA" id="ARBA00022737"/>
    </source>
</evidence>
<dbReference type="InterPro" id="IPR027417">
    <property type="entry name" value="P-loop_NTPase"/>
</dbReference>
<feature type="binding site" evidence="9">
    <location>
        <begin position="122"/>
        <end position="129"/>
    </location>
    <ligand>
        <name>ATP</name>
        <dbReference type="ChEBI" id="CHEBI:30616"/>
    </ligand>
</feature>
<keyword evidence="5 9" id="KW-0067">ATP-binding</keyword>
<dbReference type="Pfam" id="PF06017">
    <property type="entry name" value="Myosin_TH1"/>
    <property type="match status" value="1"/>
</dbReference>
<dbReference type="GO" id="GO:0000146">
    <property type="term" value="F:microfilament motor activity"/>
    <property type="evidence" value="ECO:0007669"/>
    <property type="project" value="TreeGrafter"/>
</dbReference>
<evidence type="ECO:0000259" key="12">
    <source>
        <dbReference type="PROSITE" id="PS51757"/>
    </source>
</evidence>
<dbReference type="GO" id="GO:0005902">
    <property type="term" value="C:microvillus"/>
    <property type="evidence" value="ECO:0007669"/>
    <property type="project" value="TreeGrafter"/>
</dbReference>
<reference evidence="13" key="2">
    <citation type="submission" date="2025-08" db="UniProtKB">
        <authorList>
            <consortium name="Ensembl"/>
        </authorList>
    </citation>
    <scope>IDENTIFICATION</scope>
</reference>
<dbReference type="SMART" id="SM00242">
    <property type="entry name" value="MYSc"/>
    <property type="match status" value="1"/>
</dbReference>
<dbReference type="Gene3D" id="1.20.120.720">
    <property type="entry name" value="Myosin VI head, motor domain, U50 subdomain"/>
    <property type="match status" value="1"/>
</dbReference>
<evidence type="ECO:0000313" key="13">
    <source>
        <dbReference type="Ensembl" id="ENSACLP00000065742.1"/>
    </source>
</evidence>
<keyword evidence="4 9" id="KW-0547">Nucleotide-binding</keyword>